<comment type="caution">
    <text evidence="1">The sequence shown here is derived from an EMBL/GenBank/DDBJ whole genome shotgun (WGS) entry which is preliminary data.</text>
</comment>
<dbReference type="EMBL" id="JASCZI010000151">
    <property type="protein sequence ID" value="MED6109411.1"/>
    <property type="molecule type" value="Genomic_DNA"/>
</dbReference>
<evidence type="ECO:0000313" key="1">
    <source>
        <dbReference type="EMBL" id="MED6109411.1"/>
    </source>
</evidence>
<protein>
    <submittedName>
        <fullName evidence="1">Uncharacterized protein</fullName>
    </submittedName>
</protein>
<evidence type="ECO:0000313" key="2">
    <source>
        <dbReference type="Proteomes" id="UP001341840"/>
    </source>
</evidence>
<reference evidence="1 2" key="1">
    <citation type="journal article" date="2023" name="Plants (Basel)">
        <title>Bridging the Gap: Combining Genomics and Transcriptomics Approaches to Understand Stylosanthes scabra, an Orphan Legume from the Brazilian Caatinga.</title>
        <authorList>
            <person name="Ferreira-Neto J.R.C."/>
            <person name="da Silva M.D."/>
            <person name="Binneck E."/>
            <person name="de Melo N.F."/>
            <person name="da Silva R.H."/>
            <person name="de Melo A.L.T.M."/>
            <person name="Pandolfi V."/>
            <person name="Bustamante F.O."/>
            <person name="Brasileiro-Vidal A.C."/>
            <person name="Benko-Iseppon A.M."/>
        </authorList>
    </citation>
    <scope>NUCLEOTIDE SEQUENCE [LARGE SCALE GENOMIC DNA]</scope>
    <source>
        <tissue evidence="1">Leaves</tissue>
    </source>
</reference>
<name>A0ABU6QBZ9_9FABA</name>
<dbReference type="Proteomes" id="UP001341840">
    <property type="component" value="Unassembled WGS sequence"/>
</dbReference>
<proteinExistence type="predicted"/>
<sequence length="59" mass="6091">VVKICMGSVVIIPYLVRYDLTLTSVGLIAYGLYLSGLGIGGRSVTLPPLGSVGVVHSSE</sequence>
<keyword evidence="2" id="KW-1185">Reference proteome</keyword>
<gene>
    <name evidence="1" type="ORF">PIB30_033387</name>
</gene>
<accession>A0ABU6QBZ9</accession>
<organism evidence="1 2">
    <name type="scientific">Stylosanthes scabra</name>
    <dbReference type="NCBI Taxonomy" id="79078"/>
    <lineage>
        <taxon>Eukaryota</taxon>
        <taxon>Viridiplantae</taxon>
        <taxon>Streptophyta</taxon>
        <taxon>Embryophyta</taxon>
        <taxon>Tracheophyta</taxon>
        <taxon>Spermatophyta</taxon>
        <taxon>Magnoliopsida</taxon>
        <taxon>eudicotyledons</taxon>
        <taxon>Gunneridae</taxon>
        <taxon>Pentapetalae</taxon>
        <taxon>rosids</taxon>
        <taxon>fabids</taxon>
        <taxon>Fabales</taxon>
        <taxon>Fabaceae</taxon>
        <taxon>Papilionoideae</taxon>
        <taxon>50 kb inversion clade</taxon>
        <taxon>dalbergioids sensu lato</taxon>
        <taxon>Dalbergieae</taxon>
        <taxon>Pterocarpus clade</taxon>
        <taxon>Stylosanthes</taxon>
    </lineage>
</organism>
<feature type="non-terminal residue" evidence="1">
    <location>
        <position position="1"/>
    </location>
</feature>